<dbReference type="KEGG" id="bhb:M9394_02030"/>
<dbReference type="SUPFAM" id="SSF55653">
    <property type="entry name" value="Ribosomal protein L9 C-domain"/>
    <property type="match status" value="1"/>
</dbReference>
<dbReference type="InterPro" id="IPR009027">
    <property type="entry name" value="Ribosomal_bL9/RNase_H1_N"/>
</dbReference>
<dbReference type="InterPro" id="IPR000244">
    <property type="entry name" value="Ribosomal_bL9"/>
</dbReference>
<evidence type="ECO:0000256" key="4">
    <source>
        <dbReference type="ARBA" id="ARBA00022980"/>
    </source>
</evidence>
<evidence type="ECO:0000256" key="5">
    <source>
        <dbReference type="ARBA" id="ARBA00023274"/>
    </source>
</evidence>
<dbReference type="Pfam" id="PF01281">
    <property type="entry name" value="Ribosomal_L9_N"/>
    <property type="match status" value="1"/>
</dbReference>
<dbReference type="GO" id="GO:1990904">
    <property type="term" value="C:ribonucleoprotein complex"/>
    <property type="evidence" value="ECO:0007669"/>
    <property type="project" value="UniProtKB-KW"/>
</dbReference>
<comment type="function">
    <text evidence="7">Binds to the 23S rRNA.</text>
</comment>
<dbReference type="RefSeq" id="WP_250249814.1">
    <property type="nucleotide sequence ID" value="NZ_CP097751.1"/>
</dbReference>
<evidence type="ECO:0000256" key="3">
    <source>
        <dbReference type="ARBA" id="ARBA00022884"/>
    </source>
</evidence>
<evidence type="ECO:0000313" key="10">
    <source>
        <dbReference type="Proteomes" id="UP001056323"/>
    </source>
</evidence>
<dbReference type="Gene3D" id="3.40.5.10">
    <property type="entry name" value="Ribosomal protein L9, N-terminal domain"/>
    <property type="match status" value="1"/>
</dbReference>
<protein>
    <recommendedName>
        <fullName evidence="6 7">Large ribosomal subunit protein bL9</fullName>
    </recommendedName>
</protein>
<evidence type="ECO:0000256" key="2">
    <source>
        <dbReference type="ARBA" id="ARBA00022730"/>
    </source>
</evidence>
<reference evidence="9" key="1">
    <citation type="submission" date="2022-05" db="EMBL/GenBank/DDBJ databases">
        <title>Impact of host demography and evolutionary history on endosymbiont molecular evolution: a test in carpenter ants (Genus Camponotus) and their Blochmannia endosymbionts.</title>
        <authorList>
            <person name="Manthey J.D."/>
            <person name="Giron J.C."/>
            <person name="Hruska J.P."/>
        </authorList>
    </citation>
    <scope>NUCLEOTIDE SEQUENCE</scope>
    <source>
        <strain evidence="9">C-049</strain>
    </source>
</reference>
<dbReference type="GO" id="GO:0019843">
    <property type="term" value="F:rRNA binding"/>
    <property type="evidence" value="ECO:0007669"/>
    <property type="project" value="UniProtKB-UniRule"/>
</dbReference>
<dbReference type="HAMAP" id="MF_00503">
    <property type="entry name" value="Ribosomal_bL9"/>
    <property type="match status" value="1"/>
</dbReference>
<evidence type="ECO:0000256" key="6">
    <source>
        <dbReference type="ARBA" id="ARBA00035292"/>
    </source>
</evidence>
<evidence type="ECO:0000259" key="8">
    <source>
        <dbReference type="PROSITE" id="PS00651"/>
    </source>
</evidence>
<dbReference type="SUPFAM" id="SSF55658">
    <property type="entry name" value="L9 N-domain-like"/>
    <property type="match status" value="1"/>
</dbReference>
<evidence type="ECO:0000313" key="9">
    <source>
        <dbReference type="EMBL" id="URJ27331.1"/>
    </source>
</evidence>
<evidence type="ECO:0000256" key="1">
    <source>
        <dbReference type="ARBA" id="ARBA00010605"/>
    </source>
</evidence>
<dbReference type="InterPro" id="IPR036791">
    <property type="entry name" value="Ribosomal_bL9_C_sf"/>
</dbReference>
<dbReference type="AlphaFoldDB" id="A0AAE9I8M2"/>
<accession>A0AAE9I8M2</accession>
<dbReference type="PANTHER" id="PTHR21368">
    <property type="entry name" value="50S RIBOSOMAL PROTEIN L9"/>
    <property type="match status" value="1"/>
</dbReference>
<dbReference type="GO" id="GO:0006412">
    <property type="term" value="P:translation"/>
    <property type="evidence" value="ECO:0007669"/>
    <property type="project" value="UniProtKB-UniRule"/>
</dbReference>
<evidence type="ECO:0000256" key="7">
    <source>
        <dbReference type="HAMAP-Rule" id="MF_00503"/>
    </source>
</evidence>
<dbReference type="Proteomes" id="UP001056323">
    <property type="component" value="Chromosome"/>
</dbReference>
<dbReference type="Pfam" id="PF03948">
    <property type="entry name" value="Ribosomal_L9_C"/>
    <property type="match status" value="1"/>
</dbReference>
<dbReference type="InterPro" id="IPR020070">
    <property type="entry name" value="Ribosomal_bL9_N"/>
</dbReference>
<dbReference type="InterPro" id="IPR036935">
    <property type="entry name" value="Ribosomal_bL9_N_sf"/>
</dbReference>
<comment type="similarity">
    <text evidence="1 7">Belongs to the bacterial ribosomal protein bL9 family.</text>
</comment>
<name>A0AAE9I8M2_9ENTR</name>
<keyword evidence="5 7" id="KW-0687">Ribonucleoprotein</keyword>
<dbReference type="EMBL" id="CP097751">
    <property type="protein sequence ID" value="URJ27331.1"/>
    <property type="molecule type" value="Genomic_DNA"/>
</dbReference>
<dbReference type="GO" id="GO:0003735">
    <property type="term" value="F:structural constituent of ribosome"/>
    <property type="evidence" value="ECO:0007669"/>
    <property type="project" value="InterPro"/>
</dbReference>
<dbReference type="NCBIfam" id="TIGR00158">
    <property type="entry name" value="L9"/>
    <property type="match status" value="1"/>
</dbReference>
<keyword evidence="3 7" id="KW-0694">RNA-binding</keyword>
<dbReference type="InterPro" id="IPR020069">
    <property type="entry name" value="Ribosomal_bL9_C"/>
</dbReference>
<dbReference type="GO" id="GO:0005840">
    <property type="term" value="C:ribosome"/>
    <property type="evidence" value="ECO:0007669"/>
    <property type="project" value="UniProtKB-KW"/>
</dbReference>
<dbReference type="Gene3D" id="3.10.430.100">
    <property type="entry name" value="Ribosomal protein L9, C-terminal domain"/>
    <property type="match status" value="1"/>
</dbReference>
<keyword evidence="4 7" id="KW-0689">Ribosomal protein</keyword>
<keyword evidence="2 7" id="KW-0699">rRNA-binding</keyword>
<dbReference type="PROSITE" id="PS00651">
    <property type="entry name" value="RIBOSOMAL_L9"/>
    <property type="match status" value="1"/>
</dbReference>
<feature type="domain" description="Ribosomal protein L9" evidence="8">
    <location>
        <begin position="13"/>
        <end position="40"/>
    </location>
</feature>
<gene>
    <name evidence="7 9" type="primary">rplI</name>
    <name evidence="9" type="ORF">M9394_02030</name>
</gene>
<sequence>MKIILLDNIDKLGNMGSEVIVCSGYARNFLIPKSKAMPATKKNIEIFKAQQLELQSKAIEAQTQAEFCAKTINRLGSIIIKAKSGVEGKLFGSIGSRDIATAITEASGFSISKSQIRLPNNDVLRTIGTYSINIHIYNDIFSKINVIIIDEILKSK</sequence>
<dbReference type="InterPro" id="IPR020594">
    <property type="entry name" value="Ribosomal_bL9_bac/chp"/>
</dbReference>
<proteinExistence type="inferred from homology"/>
<organism evidence="9 10">
    <name type="scientific">Candidatus Blochmanniella camponoti</name>
    <dbReference type="NCBI Taxonomy" id="108080"/>
    <lineage>
        <taxon>Bacteria</taxon>
        <taxon>Pseudomonadati</taxon>
        <taxon>Pseudomonadota</taxon>
        <taxon>Gammaproteobacteria</taxon>
        <taxon>Enterobacterales</taxon>
        <taxon>Enterobacteriaceae</taxon>
        <taxon>ant endosymbionts</taxon>
        <taxon>Candidatus Blochmanniella</taxon>
    </lineage>
</organism>